<dbReference type="SUPFAM" id="SSF55545">
    <property type="entry name" value="beta-N-acetylhexosaminidase-like domain"/>
    <property type="match status" value="1"/>
</dbReference>
<dbReference type="InterPro" id="IPR051822">
    <property type="entry name" value="Glycosyl_Hydrolase_84"/>
</dbReference>
<dbReference type="InterPro" id="IPR011496">
    <property type="entry name" value="O-GlcNAcase_cat"/>
</dbReference>
<keyword evidence="8" id="KW-1185">Reference proteome</keyword>
<feature type="domain" description="GH84" evidence="6">
    <location>
        <begin position="202"/>
        <end position="483"/>
    </location>
</feature>
<dbReference type="PANTHER" id="PTHR13170:SF16">
    <property type="entry name" value="PROTEIN O-GLCNACASE"/>
    <property type="match status" value="1"/>
</dbReference>
<dbReference type="InterPro" id="IPR000421">
    <property type="entry name" value="FA58C"/>
</dbReference>
<comment type="similarity">
    <text evidence="3">Belongs to the glycosyl hydrolase 84 family.</text>
</comment>
<protein>
    <recommendedName>
        <fullName evidence="9">Beta-N-acetylhexosaminidase</fullName>
    </recommendedName>
</protein>
<reference evidence="7" key="1">
    <citation type="journal article" date="2014" name="Int. J. Syst. Evol. Microbiol.">
        <title>Complete genome sequence of Corynebacterium casei LMG S-19264T (=DSM 44701T), isolated from a smear-ripened cheese.</title>
        <authorList>
            <consortium name="US DOE Joint Genome Institute (JGI-PGF)"/>
            <person name="Walter F."/>
            <person name="Albersmeier A."/>
            <person name="Kalinowski J."/>
            <person name="Ruckert C."/>
        </authorList>
    </citation>
    <scope>NUCLEOTIDE SEQUENCE</scope>
    <source>
        <strain evidence="7">CGMCC 1.15085</strain>
    </source>
</reference>
<dbReference type="SUPFAM" id="SSF51445">
    <property type="entry name" value="(Trans)glycosidases"/>
    <property type="match status" value="1"/>
</dbReference>
<accession>A0A916TD87</accession>
<dbReference type="SUPFAM" id="SSF49785">
    <property type="entry name" value="Galactose-binding domain-like"/>
    <property type="match status" value="1"/>
</dbReference>
<dbReference type="AlphaFoldDB" id="A0A916TD87"/>
<dbReference type="GO" id="GO:0015929">
    <property type="term" value="F:hexosaminidase activity"/>
    <property type="evidence" value="ECO:0007669"/>
    <property type="project" value="UniProtKB-ARBA"/>
</dbReference>
<dbReference type="InterPro" id="IPR008979">
    <property type="entry name" value="Galactose-bd-like_sf"/>
</dbReference>
<evidence type="ECO:0000256" key="1">
    <source>
        <dbReference type="ARBA" id="ARBA00022801"/>
    </source>
</evidence>
<dbReference type="Proteomes" id="UP000636793">
    <property type="component" value="Unassembled WGS sequence"/>
</dbReference>
<sequence length="924" mass="99422">MTPLIPRPAPLAHRHTARRKVAALGTVTAVAFGMTGAEVASAHASSETPTATTQNTLPTVFPAPQEMHASGAQVPLSGRVLIVTGEDPDAPTVDLVKQIVTRAGGQPVVSPTASGGGKRIYLGTVASNPAIDDVATELGTKDATGLKADGYVLASGLYDDTPTVVLNGVDQRGTYYAAQTLRQLVTHKQVPGVTIRDWPLMSIRGAIEGFYGIPWSHQARLDQMAFYGKHKMNTYIYTPKDDQLLRAKWRTPYSGAALDRMKELVKTANDNHVDFTFALSPGNDICYSSQTDFDATIKKFDQLRALGVRSFYIALDDIPLEFHCAADKEKYPDNGDWHWLADAQADYLNRIQKEYVEPNHLAPLQTVPTNYNGSGPDPYKGEFGKRLNDDVLVQWTGEGVFSDTITAESVQRASTSYNTDHLYIWDNFPVNDGKRGRLFLNPLTGRAPDLYKYIDGFTSNPMIEPYASMPALANYGDYTWNGPKYDADASMSAVLDELAGPDAGTREALRTFADLNQEWPYRPSTQKAPALSKDIAAFWQARSDGDATGAAALTRRLTAIVALPESLSGMAQPGFTGDAGPWINAAAKWATALQHQIAMLDALDAGDGAKAAREYFAAQHAINDAKKPTVPDQGSDGQPEPDQIVPSVGDGAFEAFTKKANQEFIAWLGAKPLDTATYPSTPSTSMGTYSSYKIGRMTDDDLSTYYWSNAAPSVGSNVAVDLGSVRTVGNVVVRQSDSDTQTGDMIYHAALEYSTDGQNWTTAGEFDTQPVVRHTFDTPVQARYVRLRATALNPGGKWVKIRDFAVAASTPVSSNLPATNGTGAADAFDAELTTAYQAASKPVDGSFIGRTYDDPVSLQEVSVVGSGAGELQVQHDGTWSTVGTLAAGASYARGDVDPSWQVTGVRMLFTPGSDAPVINELVAR</sequence>
<dbReference type="RefSeq" id="WP_229749779.1">
    <property type="nucleotide sequence ID" value="NZ_BMHI01000005.1"/>
</dbReference>
<evidence type="ECO:0000259" key="6">
    <source>
        <dbReference type="PROSITE" id="PS52009"/>
    </source>
</evidence>
<dbReference type="GO" id="GO:0005975">
    <property type="term" value="P:carbohydrate metabolic process"/>
    <property type="evidence" value="ECO:0007669"/>
    <property type="project" value="UniProtKB-ARBA"/>
</dbReference>
<feature type="active site" description="Proton donor" evidence="3">
    <location>
        <position position="317"/>
    </location>
</feature>
<evidence type="ECO:0008006" key="9">
    <source>
        <dbReference type="Google" id="ProtNLM"/>
    </source>
</evidence>
<dbReference type="Gene3D" id="3.30.379.10">
    <property type="entry name" value="Chitobiase/beta-hexosaminidase domain 2-like"/>
    <property type="match status" value="1"/>
</dbReference>
<dbReference type="InterPro" id="IPR017853">
    <property type="entry name" value="GH"/>
</dbReference>
<evidence type="ECO:0000313" key="8">
    <source>
        <dbReference type="Proteomes" id="UP000636793"/>
    </source>
</evidence>
<feature type="domain" description="F5/8 type C" evidence="5">
    <location>
        <begin position="663"/>
        <end position="806"/>
    </location>
</feature>
<keyword evidence="2 3" id="KW-0326">Glycosidase</keyword>
<dbReference type="Pfam" id="PF07555">
    <property type="entry name" value="NAGidase"/>
    <property type="match status" value="1"/>
</dbReference>
<dbReference type="InterPro" id="IPR015882">
    <property type="entry name" value="HEX_bac_N"/>
</dbReference>
<dbReference type="PANTHER" id="PTHR13170">
    <property type="entry name" value="O-GLCNACASE"/>
    <property type="match status" value="1"/>
</dbReference>
<dbReference type="InterPro" id="IPR029018">
    <property type="entry name" value="Hex-like_dom2"/>
</dbReference>
<dbReference type="EMBL" id="BMHI01000005">
    <property type="protein sequence ID" value="GGB38201.1"/>
    <property type="molecule type" value="Genomic_DNA"/>
</dbReference>
<organism evidence="7 8">
    <name type="scientific">Flexivirga endophytica</name>
    <dbReference type="NCBI Taxonomy" id="1849103"/>
    <lineage>
        <taxon>Bacteria</taxon>
        <taxon>Bacillati</taxon>
        <taxon>Actinomycetota</taxon>
        <taxon>Actinomycetes</taxon>
        <taxon>Micrococcales</taxon>
        <taxon>Dermacoccaceae</taxon>
        <taxon>Flexivirga</taxon>
    </lineage>
</organism>
<name>A0A916TD87_9MICO</name>
<evidence type="ECO:0000256" key="2">
    <source>
        <dbReference type="ARBA" id="ARBA00023295"/>
    </source>
</evidence>
<proteinExistence type="inferred from homology"/>
<evidence type="ECO:0000256" key="3">
    <source>
        <dbReference type="PROSITE-ProRule" id="PRU01353"/>
    </source>
</evidence>
<dbReference type="GO" id="GO:1901135">
    <property type="term" value="P:carbohydrate derivative metabolic process"/>
    <property type="evidence" value="ECO:0007669"/>
    <property type="project" value="UniProtKB-ARBA"/>
</dbReference>
<comment type="caution">
    <text evidence="7">The sequence shown here is derived from an EMBL/GenBank/DDBJ whole genome shotgun (WGS) entry which is preliminary data.</text>
</comment>
<reference evidence="7" key="2">
    <citation type="submission" date="2020-09" db="EMBL/GenBank/DDBJ databases">
        <authorList>
            <person name="Sun Q."/>
            <person name="Zhou Y."/>
        </authorList>
    </citation>
    <scope>NUCLEOTIDE SEQUENCE</scope>
    <source>
        <strain evidence="7">CGMCC 1.15085</strain>
    </source>
</reference>
<keyword evidence="1 3" id="KW-0378">Hydrolase</keyword>
<dbReference type="PROSITE" id="PS50022">
    <property type="entry name" value="FA58C_3"/>
    <property type="match status" value="1"/>
</dbReference>
<dbReference type="Gene3D" id="1.20.58.460">
    <property type="entry name" value="Hyaluronidase post-catalytic domain-like"/>
    <property type="match status" value="1"/>
</dbReference>
<dbReference type="Pfam" id="PF00754">
    <property type="entry name" value="F5_F8_type_C"/>
    <property type="match status" value="1"/>
</dbReference>
<evidence type="ECO:0000313" key="7">
    <source>
        <dbReference type="EMBL" id="GGB38201.1"/>
    </source>
</evidence>
<gene>
    <name evidence="7" type="ORF">GCM10011492_31170</name>
</gene>
<evidence type="ECO:0000256" key="4">
    <source>
        <dbReference type="SAM" id="MobiDB-lite"/>
    </source>
</evidence>
<dbReference type="PROSITE" id="PS52009">
    <property type="entry name" value="GH84"/>
    <property type="match status" value="1"/>
</dbReference>
<dbReference type="Gene3D" id="3.20.20.80">
    <property type="entry name" value="Glycosidases"/>
    <property type="match status" value="1"/>
</dbReference>
<evidence type="ECO:0000259" key="5">
    <source>
        <dbReference type="PROSITE" id="PS50022"/>
    </source>
</evidence>
<feature type="region of interest" description="Disordered" evidence="4">
    <location>
        <begin position="623"/>
        <end position="644"/>
    </location>
</feature>
<dbReference type="Pfam" id="PF02838">
    <property type="entry name" value="Glyco_hydro_20b"/>
    <property type="match status" value="1"/>
</dbReference>
<dbReference type="Gene3D" id="2.60.120.260">
    <property type="entry name" value="Galactose-binding domain-like"/>
    <property type="match status" value="1"/>
</dbReference>